<evidence type="ECO:0000313" key="4">
    <source>
        <dbReference type="Proteomes" id="UP000520814"/>
    </source>
</evidence>
<dbReference type="InterPro" id="IPR002696">
    <property type="entry name" value="Membr_insert_effic_factor_YidD"/>
</dbReference>
<name>A0A7W9W5R2_ARMRO</name>
<dbReference type="HAMAP" id="MF_00386">
    <property type="entry name" value="UPF0161_YidD"/>
    <property type="match status" value="1"/>
</dbReference>
<evidence type="ECO:0000313" key="3">
    <source>
        <dbReference type="EMBL" id="MBB6049848.1"/>
    </source>
</evidence>
<evidence type="ECO:0000256" key="2">
    <source>
        <dbReference type="SAM" id="MobiDB-lite"/>
    </source>
</evidence>
<protein>
    <recommendedName>
        <fullName evidence="1">Putative membrane protein insertion efficiency factor</fullName>
    </recommendedName>
</protein>
<comment type="function">
    <text evidence="1">Could be involved in insertion of integral membrane proteins into the membrane.</text>
</comment>
<keyword evidence="1" id="KW-1003">Cell membrane</keyword>
<dbReference type="NCBIfam" id="TIGR00278">
    <property type="entry name" value="membrane protein insertion efficiency factor YidD"/>
    <property type="match status" value="1"/>
</dbReference>
<gene>
    <name evidence="3" type="ORF">HNQ39_001639</name>
</gene>
<dbReference type="EMBL" id="JACHGW010000002">
    <property type="protein sequence ID" value="MBB6049848.1"/>
    <property type="molecule type" value="Genomic_DNA"/>
</dbReference>
<dbReference type="PANTHER" id="PTHR33383">
    <property type="entry name" value="MEMBRANE PROTEIN INSERTION EFFICIENCY FACTOR-RELATED"/>
    <property type="match status" value="1"/>
</dbReference>
<dbReference type="GO" id="GO:0005886">
    <property type="term" value="C:plasma membrane"/>
    <property type="evidence" value="ECO:0007669"/>
    <property type="project" value="UniProtKB-SubCell"/>
</dbReference>
<evidence type="ECO:0000256" key="1">
    <source>
        <dbReference type="HAMAP-Rule" id="MF_00386"/>
    </source>
</evidence>
<accession>A0A7W9W5R2</accession>
<comment type="caution">
    <text evidence="3">The sequence shown here is derived from an EMBL/GenBank/DDBJ whole genome shotgun (WGS) entry which is preliminary data.</text>
</comment>
<comment type="similarity">
    <text evidence="1">Belongs to the UPF0161 family.</text>
</comment>
<feature type="region of interest" description="Disordered" evidence="2">
    <location>
        <begin position="83"/>
        <end position="107"/>
    </location>
</feature>
<organism evidence="3 4">
    <name type="scientific">Armatimonas rosea</name>
    <dbReference type="NCBI Taxonomy" id="685828"/>
    <lineage>
        <taxon>Bacteria</taxon>
        <taxon>Bacillati</taxon>
        <taxon>Armatimonadota</taxon>
        <taxon>Armatimonadia</taxon>
        <taxon>Armatimonadales</taxon>
        <taxon>Armatimonadaceae</taxon>
        <taxon>Armatimonas</taxon>
    </lineage>
</organism>
<dbReference type="AlphaFoldDB" id="A0A7W9W5R2"/>
<reference evidence="3 4" key="1">
    <citation type="submission" date="2020-08" db="EMBL/GenBank/DDBJ databases">
        <title>Genomic Encyclopedia of Type Strains, Phase IV (KMG-IV): sequencing the most valuable type-strain genomes for metagenomic binning, comparative biology and taxonomic classification.</title>
        <authorList>
            <person name="Goeker M."/>
        </authorList>
    </citation>
    <scope>NUCLEOTIDE SEQUENCE [LARGE SCALE GENOMIC DNA]</scope>
    <source>
        <strain evidence="3 4">DSM 23562</strain>
    </source>
</reference>
<keyword evidence="1" id="KW-0472">Membrane</keyword>
<sequence length="107" mass="11780">MKTRQRQRSRDLRTIARQIGQGVGALLIALIRGYQRVSRYTPPTCRFTPSCSEYTAQAIQAYGPLQGGWLGLRRICRCHPFHPGGHDPVPGRAKAPGTPKVPGTQEG</sequence>
<dbReference type="Pfam" id="PF01809">
    <property type="entry name" value="YidD"/>
    <property type="match status" value="1"/>
</dbReference>
<keyword evidence="4" id="KW-1185">Reference proteome</keyword>
<comment type="subcellular location">
    <subcellularLocation>
        <location evidence="1">Cell membrane</location>
        <topology evidence="1">Peripheral membrane protein</topology>
        <orientation evidence="1">Cytoplasmic side</orientation>
    </subcellularLocation>
</comment>
<proteinExistence type="inferred from homology"/>
<dbReference type="SMART" id="SM01234">
    <property type="entry name" value="Haemolytic"/>
    <property type="match status" value="1"/>
</dbReference>
<dbReference type="Proteomes" id="UP000520814">
    <property type="component" value="Unassembled WGS sequence"/>
</dbReference>
<dbReference type="PANTHER" id="PTHR33383:SF1">
    <property type="entry name" value="MEMBRANE PROTEIN INSERTION EFFICIENCY FACTOR-RELATED"/>
    <property type="match status" value="1"/>
</dbReference>